<evidence type="ECO:0000313" key="3">
    <source>
        <dbReference type="Proteomes" id="UP001597187"/>
    </source>
</evidence>
<name>A0ABD6AVH1_9EURY</name>
<gene>
    <name evidence="2" type="ORF">ACFSBT_06170</name>
</gene>
<sequence length="83" mass="8577">MLDSDDIAVSTRVVAAVAATKDVDPLSLTPPLADELDPDALDRLVEADAPLRITFAAWGCRVTIDDGTVSAVECPSLVTVPAG</sequence>
<evidence type="ECO:0000259" key="1">
    <source>
        <dbReference type="Pfam" id="PF18545"/>
    </source>
</evidence>
<dbReference type="Pfam" id="PF18545">
    <property type="entry name" value="HalOD1"/>
    <property type="match status" value="1"/>
</dbReference>
<proteinExistence type="predicted"/>
<accession>A0ABD6AVH1</accession>
<dbReference type="AlphaFoldDB" id="A0ABD6AVH1"/>
<protein>
    <submittedName>
        <fullName evidence="2">HalOD1 output domain-containing protein</fullName>
    </submittedName>
</protein>
<dbReference type="Proteomes" id="UP001597187">
    <property type="component" value="Unassembled WGS sequence"/>
</dbReference>
<dbReference type="InterPro" id="IPR040624">
    <property type="entry name" value="HalOD1"/>
</dbReference>
<organism evidence="2 3">
    <name type="scientific">Halomarina rubra</name>
    <dbReference type="NCBI Taxonomy" id="2071873"/>
    <lineage>
        <taxon>Archaea</taxon>
        <taxon>Methanobacteriati</taxon>
        <taxon>Methanobacteriota</taxon>
        <taxon>Stenosarchaea group</taxon>
        <taxon>Halobacteria</taxon>
        <taxon>Halobacteriales</taxon>
        <taxon>Natronomonadaceae</taxon>
        <taxon>Halomarina</taxon>
    </lineage>
</organism>
<keyword evidence="3" id="KW-1185">Reference proteome</keyword>
<feature type="domain" description="Halobacterial output" evidence="1">
    <location>
        <begin position="8"/>
        <end position="69"/>
    </location>
</feature>
<comment type="caution">
    <text evidence="2">The sequence shown here is derived from an EMBL/GenBank/DDBJ whole genome shotgun (WGS) entry which is preliminary data.</text>
</comment>
<reference evidence="2 3" key="1">
    <citation type="journal article" date="2019" name="Int. J. Syst. Evol. Microbiol.">
        <title>The Global Catalogue of Microorganisms (GCM) 10K type strain sequencing project: providing services to taxonomists for standard genome sequencing and annotation.</title>
        <authorList>
            <consortium name="The Broad Institute Genomics Platform"/>
            <consortium name="The Broad Institute Genome Sequencing Center for Infectious Disease"/>
            <person name="Wu L."/>
            <person name="Ma J."/>
        </authorList>
    </citation>
    <scope>NUCLEOTIDE SEQUENCE [LARGE SCALE GENOMIC DNA]</scope>
    <source>
        <strain evidence="2 3">CGMCC 1.12563</strain>
    </source>
</reference>
<dbReference type="RefSeq" id="WP_250872839.1">
    <property type="nucleotide sequence ID" value="NZ_JALXFV010000003.1"/>
</dbReference>
<evidence type="ECO:0000313" key="2">
    <source>
        <dbReference type="EMBL" id="MFD1512864.1"/>
    </source>
</evidence>
<dbReference type="EMBL" id="JBHUDC010000003">
    <property type="protein sequence ID" value="MFD1512864.1"/>
    <property type="molecule type" value="Genomic_DNA"/>
</dbReference>